<dbReference type="SUPFAM" id="SSF46689">
    <property type="entry name" value="Homeodomain-like"/>
    <property type="match status" value="1"/>
</dbReference>
<dbReference type="PRINTS" id="PR00455">
    <property type="entry name" value="HTHTETR"/>
</dbReference>
<dbReference type="GO" id="GO:0000976">
    <property type="term" value="F:transcription cis-regulatory region binding"/>
    <property type="evidence" value="ECO:0007669"/>
    <property type="project" value="TreeGrafter"/>
</dbReference>
<dbReference type="OrthoDB" id="3210235at2"/>
<comment type="caution">
    <text evidence="5">The sequence shown here is derived from an EMBL/GenBank/DDBJ whole genome shotgun (WGS) entry which is preliminary data.</text>
</comment>
<dbReference type="Pfam" id="PF00440">
    <property type="entry name" value="TetR_N"/>
    <property type="match status" value="1"/>
</dbReference>
<dbReference type="Gene3D" id="1.10.357.10">
    <property type="entry name" value="Tetracycline Repressor, domain 2"/>
    <property type="match status" value="1"/>
</dbReference>
<name>E2SFS6_9ACTN</name>
<dbReference type="HOGENOM" id="CLU_069356_10_0_11"/>
<evidence type="ECO:0000256" key="3">
    <source>
        <dbReference type="SAM" id="MobiDB-lite"/>
    </source>
</evidence>
<dbReference type="SUPFAM" id="SSF48498">
    <property type="entry name" value="Tetracyclin repressor-like, C-terminal domain"/>
    <property type="match status" value="1"/>
</dbReference>
<dbReference type="eggNOG" id="COG1309">
    <property type="taxonomic scope" value="Bacteria"/>
</dbReference>
<protein>
    <submittedName>
        <fullName evidence="5">Transcriptional regulator, TetR family</fullName>
    </submittedName>
</protein>
<keyword evidence="6" id="KW-1185">Reference proteome</keyword>
<organism evidence="5 6">
    <name type="scientific">Aeromicrobium marinum DSM 15272</name>
    <dbReference type="NCBI Taxonomy" id="585531"/>
    <lineage>
        <taxon>Bacteria</taxon>
        <taxon>Bacillati</taxon>
        <taxon>Actinomycetota</taxon>
        <taxon>Actinomycetes</taxon>
        <taxon>Propionibacteriales</taxon>
        <taxon>Nocardioidaceae</taxon>
        <taxon>Aeromicrobium</taxon>
    </lineage>
</organism>
<feature type="DNA-binding region" description="H-T-H motif" evidence="2">
    <location>
        <begin position="55"/>
        <end position="74"/>
    </location>
</feature>
<dbReference type="Proteomes" id="UP000003111">
    <property type="component" value="Unassembled WGS sequence"/>
</dbReference>
<feature type="domain" description="HTH tetR-type" evidence="4">
    <location>
        <begin position="32"/>
        <end position="92"/>
    </location>
</feature>
<dbReference type="PANTHER" id="PTHR30055">
    <property type="entry name" value="HTH-TYPE TRANSCRIPTIONAL REGULATOR RUTR"/>
    <property type="match status" value="1"/>
</dbReference>
<feature type="region of interest" description="Disordered" evidence="3">
    <location>
        <begin position="1"/>
        <end position="35"/>
    </location>
</feature>
<dbReference type="InterPro" id="IPR050109">
    <property type="entry name" value="HTH-type_TetR-like_transc_reg"/>
</dbReference>
<evidence type="ECO:0000256" key="2">
    <source>
        <dbReference type="PROSITE-ProRule" id="PRU00335"/>
    </source>
</evidence>
<dbReference type="InterPro" id="IPR036271">
    <property type="entry name" value="Tet_transcr_reg_TetR-rel_C_sf"/>
</dbReference>
<evidence type="ECO:0000256" key="1">
    <source>
        <dbReference type="ARBA" id="ARBA00023125"/>
    </source>
</evidence>
<dbReference type="InterPro" id="IPR041678">
    <property type="entry name" value="TetR_C_16"/>
</dbReference>
<dbReference type="AlphaFoldDB" id="E2SFS6"/>
<dbReference type="EMBL" id="ACLF03000014">
    <property type="protein sequence ID" value="EFQ81978.1"/>
    <property type="molecule type" value="Genomic_DNA"/>
</dbReference>
<dbReference type="InterPro" id="IPR001647">
    <property type="entry name" value="HTH_TetR"/>
</dbReference>
<dbReference type="PROSITE" id="PS50977">
    <property type="entry name" value="HTH_TETR_2"/>
    <property type="match status" value="1"/>
</dbReference>
<gene>
    <name evidence="5" type="ORF">HMPREF0063_12885</name>
</gene>
<dbReference type="Gene3D" id="1.10.10.60">
    <property type="entry name" value="Homeodomain-like"/>
    <property type="match status" value="1"/>
</dbReference>
<evidence type="ECO:0000259" key="4">
    <source>
        <dbReference type="PROSITE" id="PS50977"/>
    </source>
</evidence>
<dbReference type="Pfam" id="PF17920">
    <property type="entry name" value="TetR_C_16"/>
    <property type="match status" value="1"/>
</dbReference>
<keyword evidence="1 2" id="KW-0238">DNA-binding</keyword>
<evidence type="ECO:0000313" key="6">
    <source>
        <dbReference type="Proteomes" id="UP000003111"/>
    </source>
</evidence>
<dbReference type="PANTHER" id="PTHR30055:SF235">
    <property type="entry name" value="TRANSCRIPTIONAL REGULATORY PROTEIN"/>
    <property type="match status" value="1"/>
</dbReference>
<dbReference type="InterPro" id="IPR009057">
    <property type="entry name" value="Homeodomain-like_sf"/>
</dbReference>
<dbReference type="GO" id="GO:0003700">
    <property type="term" value="F:DNA-binding transcription factor activity"/>
    <property type="evidence" value="ECO:0007669"/>
    <property type="project" value="TreeGrafter"/>
</dbReference>
<accession>E2SFS6</accession>
<reference evidence="5" key="1">
    <citation type="submission" date="2010-08" db="EMBL/GenBank/DDBJ databases">
        <authorList>
            <person name="Muzny D."/>
            <person name="Qin X."/>
            <person name="Buhay C."/>
            <person name="Dugan-Rocha S."/>
            <person name="Ding Y."/>
            <person name="Chen G."/>
            <person name="Hawes A."/>
            <person name="Holder M."/>
            <person name="Jhangiani S."/>
            <person name="Johnson A."/>
            <person name="Khan Z."/>
            <person name="Li Z."/>
            <person name="Liu W."/>
            <person name="Liu X."/>
            <person name="Perez L."/>
            <person name="Shen H."/>
            <person name="Wang Q."/>
            <person name="Watt J."/>
            <person name="Xi L."/>
            <person name="Xin Y."/>
            <person name="Zhou J."/>
            <person name="Deng J."/>
            <person name="Jiang H."/>
            <person name="Liu Y."/>
            <person name="Qu J."/>
            <person name="Song X.-Z."/>
            <person name="Zhang L."/>
            <person name="Villasana D."/>
            <person name="Johnson A."/>
            <person name="Liu J."/>
            <person name="Liyanage D."/>
            <person name="Lorensuhewa L."/>
            <person name="Robinson T."/>
            <person name="Song A."/>
            <person name="Song B.-B."/>
            <person name="Dinh H."/>
            <person name="Thornton R."/>
            <person name="Coyle M."/>
            <person name="Francisco L."/>
            <person name="Jackson L."/>
            <person name="Javaid M."/>
            <person name="Korchina V."/>
            <person name="Kovar C."/>
            <person name="Mata R."/>
            <person name="Mathew T."/>
            <person name="Ngo R."/>
            <person name="Nguyen L."/>
            <person name="Nguyen N."/>
            <person name="Okwuonu G."/>
            <person name="Ongeri F."/>
            <person name="Pham C."/>
            <person name="Simmons D."/>
            <person name="Wilczek-Boney K."/>
            <person name="Hale W."/>
            <person name="Jakkamsetti A."/>
            <person name="Pham P."/>
            <person name="Ruth R."/>
            <person name="San Lucas F."/>
            <person name="Warren J."/>
            <person name="Zhang J."/>
            <person name="Zhao Z."/>
            <person name="Zhou C."/>
            <person name="Zhu D."/>
            <person name="Lee S."/>
            <person name="Bess C."/>
            <person name="Blankenburg K."/>
            <person name="Forbes L."/>
            <person name="Fu Q."/>
            <person name="Gubbala S."/>
            <person name="Hirani K."/>
            <person name="Jayaseelan J.C."/>
            <person name="Lara F."/>
            <person name="Munidasa M."/>
            <person name="Palculict T."/>
            <person name="Patil S."/>
            <person name="Pu L.-L."/>
            <person name="Saada N."/>
            <person name="Tang L."/>
            <person name="Weissenberger G."/>
            <person name="Zhu Y."/>
            <person name="Hemphill L."/>
            <person name="Shang Y."/>
            <person name="Youmans B."/>
            <person name="Ayvaz T."/>
            <person name="Ross M."/>
            <person name="Santibanez J."/>
            <person name="Aqrawi P."/>
            <person name="Gross S."/>
            <person name="Joshi V."/>
            <person name="Fowler G."/>
            <person name="Nazareth L."/>
            <person name="Reid J."/>
            <person name="Worley K."/>
            <person name="Petrosino J."/>
            <person name="Highlander S."/>
            <person name="Gibbs R."/>
        </authorList>
    </citation>
    <scope>NUCLEOTIDE SEQUENCE [LARGE SCALE GENOMIC DNA]</scope>
    <source>
        <strain evidence="5">DSM 15272</strain>
    </source>
</reference>
<dbReference type="STRING" id="585531.HMPREF0063_12885"/>
<proteinExistence type="predicted"/>
<sequence>MLRRGRGGRVADPAAQDAVTPRRRGRPTGGGGDGREAILAAARSQFAARGFAATSLRSVATEAGVNVSLIGHYFGGKAGLLVATLELPVDPVERIASVVAGGADGLGDRLVRTFLQTWDPHRDTFSALFRTNLGTGPDAESPAMAAARDIVVGALSEVLEGPEVELRATLVASTMIGLATVRYVARLPGVTDAPIESVVELVGPTVQALVDPRRG</sequence>
<evidence type="ECO:0000313" key="5">
    <source>
        <dbReference type="EMBL" id="EFQ81978.1"/>
    </source>
</evidence>